<dbReference type="SUPFAM" id="SSF69593">
    <property type="entry name" value="Glycerol-3-phosphate (1)-acyltransferase"/>
    <property type="match status" value="1"/>
</dbReference>
<dbReference type="InterPro" id="IPR004552">
    <property type="entry name" value="AGP_acyltrans"/>
</dbReference>
<dbReference type="Pfam" id="PF01553">
    <property type="entry name" value="Acyltransferase"/>
    <property type="match status" value="1"/>
</dbReference>
<dbReference type="NCBIfam" id="TIGR00530">
    <property type="entry name" value="AGP_acyltrn"/>
    <property type="match status" value="1"/>
</dbReference>
<proteinExistence type="inferred from homology"/>
<dbReference type="InterPro" id="IPR002123">
    <property type="entry name" value="Plipid/glycerol_acylTrfase"/>
</dbReference>
<keyword evidence="5" id="KW-1133">Transmembrane helix</keyword>
<feature type="domain" description="Phospholipid/glycerol acyltransferase" evidence="6">
    <location>
        <begin position="102"/>
        <end position="219"/>
    </location>
</feature>
<dbReference type="AlphaFoldDB" id="A0A9N8W493"/>
<dbReference type="EC" id="2.3.1.51" evidence="4"/>
<comment type="caution">
    <text evidence="7">The sequence shown here is derived from an EMBL/GenBank/DDBJ whole genome shotgun (WGS) entry which is preliminary data.</text>
</comment>
<evidence type="ECO:0000259" key="6">
    <source>
        <dbReference type="SMART" id="SM00563"/>
    </source>
</evidence>
<keyword evidence="2 4" id="KW-0808">Transferase</keyword>
<comment type="similarity">
    <text evidence="1 4">Belongs to the 1-acyl-sn-glycerol-3-phosphate acyltransferase family.</text>
</comment>
<dbReference type="EMBL" id="CAJVPI010000078">
    <property type="protein sequence ID" value="CAG8474468.1"/>
    <property type="molecule type" value="Genomic_DNA"/>
</dbReference>
<dbReference type="PANTHER" id="PTHR10434:SF11">
    <property type="entry name" value="1-ACYL-SN-GLYCEROL-3-PHOSPHATE ACYLTRANSFERASE"/>
    <property type="match status" value="1"/>
</dbReference>
<evidence type="ECO:0000313" key="7">
    <source>
        <dbReference type="EMBL" id="CAG8474468.1"/>
    </source>
</evidence>
<keyword evidence="8" id="KW-1185">Reference proteome</keyword>
<comment type="domain">
    <text evidence="4">The HXXXXD motif is essential for acyltransferase activity and may constitute the binding site for the phosphate moiety of the glycerol-3-phosphate.</text>
</comment>
<dbReference type="GO" id="GO:0016020">
    <property type="term" value="C:membrane"/>
    <property type="evidence" value="ECO:0007669"/>
    <property type="project" value="InterPro"/>
</dbReference>
<dbReference type="OrthoDB" id="202234at2759"/>
<organism evidence="7 8">
    <name type="scientific">Paraglomus brasilianum</name>
    <dbReference type="NCBI Taxonomy" id="144538"/>
    <lineage>
        <taxon>Eukaryota</taxon>
        <taxon>Fungi</taxon>
        <taxon>Fungi incertae sedis</taxon>
        <taxon>Mucoromycota</taxon>
        <taxon>Glomeromycotina</taxon>
        <taxon>Glomeromycetes</taxon>
        <taxon>Paraglomerales</taxon>
        <taxon>Paraglomeraceae</taxon>
        <taxon>Paraglomus</taxon>
    </lineage>
</organism>
<keyword evidence="5" id="KW-0812">Transmembrane</keyword>
<sequence>MSMDTGSSEMARSFAIGGLLLAMIFFASRYNRILQFIVRGCIYLTSILVFSAYGTIIAILFTILRRREEINWATARAYVSAAPLVGISLKVENDEYMQTRPAIFVCNHQAGIDTFVMGKIFPKNCVVVGKSSLRMVPLLGMFMTLGGAIFLDRSNHENAMKKFADAVRTIKEQKVSVFIFPEGTRGHLQEADLLPFKKGAFHLAVQAEIPIVPVVVSNYSHVYDSRRQIFAGGEITIKILPPISTEGIDQNNREQIDELTTRTREVMLTALREISA</sequence>
<dbReference type="GO" id="GO:0003841">
    <property type="term" value="F:1-acylglycerol-3-phosphate O-acyltransferase activity"/>
    <property type="evidence" value="ECO:0007669"/>
    <property type="project" value="UniProtKB-UniRule"/>
</dbReference>
<dbReference type="PANTHER" id="PTHR10434">
    <property type="entry name" value="1-ACYL-SN-GLYCEROL-3-PHOSPHATE ACYLTRANSFERASE"/>
    <property type="match status" value="1"/>
</dbReference>
<feature type="transmembrane region" description="Helical" evidence="5">
    <location>
        <begin position="42"/>
        <end position="64"/>
    </location>
</feature>
<dbReference type="CDD" id="cd07989">
    <property type="entry name" value="LPLAT_AGPAT-like"/>
    <property type="match status" value="1"/>
</dbReference>
<keyword evidence="4" id="KW-0444">Lipid biosynthesis</keyword>
<evidence type="ECO:0000313" key="8">
    <source>
        <dbReference type="Proteomes" id="UP000789739"/>
    </source>
</evidence>
<keyword evidence="4" id="KW-0594">Phospholipid biosynthesis</keyword>
<evidence type="ECO:0000256" key="3">
    <source>
        <dbReference type="ARBA" id="ARBA00023315"/>
    </source>
</evidence>
<gene>
    <name evidence="7" type="ORF">PBRASI_LOCUS1245</name>
</gene>
<keyword evidence="4" id="KW-0443">Lipid metabolism</keyword>
<reference evidence="7" key="1">
    <citation type="submission" date="2021-06" db="EMBL/GenBank/DDBJ databases">
        <authorList>
            <person name="Kallberg Y."/>
            <person name="Tangrot J."/>
            <person name="Rosling A."/>
        </authorList>
    </citation>
    <scope>NUCLEOTIDE SEQUENCE</scope>
    <source>
        <strain evidence="7">BR232B</strain>
    </source>
</reference>
<dbReference type="Proteomes" id="UP000789739">
    <property type="component" value="Unassembled WGS sequence"/>
</dbReference>
<feature type="transmembrane region" description="Helical" evidence="5">
    <location>
        <begin position="12"/>
        <end position="30"/>
    </location>
</feature>
<keyword evidence="3 4" id="KW-0012">Acyltransferase</keyword>
<dbReference type="GO" id="GO:0005783">
    <property type="term" value="C:endoplasmic reticulum"/>
    <property type="evidence" value="ECO:0007669"/>
    <property type="project" value="TreeGrafter"/>
</dbReference>
<keyword evidence="5" id="KW-0472">Membrane</keyword>
<accession>A0A9N8W493</accession>
<dbReference type="SMART" id="SM00563">
    <property type="entry name" value="PlsC"/>
    <property type="match status" value="1"/>
</dbReference>
<dbReference type="GO" id="GO:0006654">
    <property type="term" value="P:phosphatidic acid biosynthetic process"/>
    <property type="evidence" value="ECO:0007669"/>
    <property type="project" value="TreeGrafter"/>
</dbReference>
<evidence type="ECO:0000256" key="2">
    <source>
        <dbReference type="ARBA" id="ARBA00022679"/>
    </source>
</evidence>
<evidence type="ECO:0000256" key="5">
    <source>
        <dbReference type="SAM" id="Phobius"/>
    </source>
</evidence>
<comment type="catalytic activity">
    <reaction evidence="4">
        <text>a 1-acyl-sn-glycero-3-phosphate + an acyl-CoA = a 1,2-diacyl-sn-glycero-3-phosphate + CoA</text>
        <dbReference type="Rhea" id="RHEA:19709"/>
        <dbReference type="ChEBI" id="CHEBI:57287"/>
        <dbReference type="ChEBI" id="CHEBI:57970"/>
        <dbReference type="ChEBI" id="CHEBI:58342"/>
        <dbReference type="ChEBI" id="CHEBI:58608"/>
        <dbReference type="EC" id="2.3.1.51"/>
    </reaction>
</comment>
<name>A0A9N8W493_9GLOM</name>
<evidence type="ECO:0000256" key="4">
    <source>
        <dbReference type="RuleBase" id="RU361267"/>
    </source>
</evidence>
<keyword evidence="4" id="KW-1208">Phospholipid metabolism</keyword>
<protein>
    <recommendedName>
        <fullName evidence="4">1-acyl-sn-glycerol-3-phosphate acyltransferase</fullName>
        <ecNumber evidence="4">2.3.1.51</ecNumber>
    </recommendedName>
</protein>
<evidence type="ECO:0000256" key="1">
    <source>
        <dbReference type="ARBA" id="ARBA00008655"/>
    </source>
</evidence>